<feature type="region of interest" description="Disordered" evidence="1">
    <location>
        <begin position="1"/>
        <end position="20"/>
    </location>
</feature>
<evidence type="ECO:0000313" key="2">
    <source>
        <dbReference type="EMBL" id="QHT22629.1"/>
    </source>
</evidence>
<feature type="compositionally biased region" description="Acidic residues" evidence="1">
    <location>
        <begin position="157"/>
        <end position="189"/>
    </location>
</feature>
<name>A0A6C0E2X1_9ZZZZ</name>
<feature type="compositionally biased region" description="Basic and acidic residues" evidence="1">
    <location>
        <begin position="190"/>
        <end position="204"/>
    </location>
</feature>
<evidence type="ECO:0000256" key="1">
    <source>
        <dbReference type="SAM" id="MobiDB-lite"/>
    </source>
</evidence>
<feature type="compositionally biased region" description="Basic and acidic residues" evidence="1">
    <location>
        <begin position="147"/>
        <end position="156"/>
    </location>
</feature>
<organism evidence="2">
    <name type="scientific">viral metagenome</name>
    <dbReference type="NCBI Taxonomy" id="1070528"/>
    <lineage>
        <taxon>unclassified sequences</taxon>
        <taxon>metagenomes</taxon>
        <taxon>organismal metagenomes</taxon>
    </lineage>
</organism>
<proteinExistence type="predicted"/>
<dbReference type="AlphaFoldDB" id="A0A6C0E2X1"/>
<feature type="region of interest" description="Disordered" evidence="1">
    <location>
        <begin position="137"/>
        <end position="204"/>
    </location>
</feature>
<sequence>MQSEYKHKERTTKRNKLNEGDPIAQFKEKMNAVLLSIKDQDDFPKELKTINLEYLENCIDNIHYSNPEKSIHLNPVAFILGFYILKNKEINKEKFVSLNTVEDLMEENFISSIDVIRYARYFIMNNEFKNNTNEINESVNIEENEENEPKKMINEYDKEDEYDDDDKKDEYDDNEYLDEYLDEDMEGGIEESKGYEPDSLKKFK</sequence>
<accession>A0A6C0E2X1</accession>
<dbReference type="EMBL" id="MN739716">
    <property type="protein sequence ID" value="QHT22629.1"/>
    <property type="molecule type" value="Genomic_DNA"/>
</dbReference>
<reference evidence="2" key="1">
    <citation type="journal article" date="2020" name="Nature">
        <title>Giant virus diversity and host interactions through global metagenomics.</title>
        <authorList>
            <person name="Schulz F."/>
            <person name="Roux S."/>
            <person name="Paez-Espino D."/>
            <person name="Jungbluth S."/>
            <person name="Walsh D.A."/>
            <person name="Denef V.J."/>
            <person name="McMahon K.D."/>
            <person name="Konstantinidis K.T."/>
            <person name="Eloe-Fadrosh E.A."/>
            <person name="Kyrpides N.C."/>
            <person name="Woyke T."/>
        </authorList>
    </citation>
    <scope>NUCLEOTIDE SEQUENCE</scope>
    <source>
        <strain evidence="2">GVMAG-M-3300023179-111</strain>
    </source>
</reference>
<protein>
    <submittedName>
        <fullName evidence="2">Uncharacterized protein</fullName>
    </submittedName>
</protein>